<feature type="compositionally biased region" description="Basic and acidic residues" evidence="5">
    <location>
        <begin position="423"/>
        <end position="436"/>
    </location>
</feature>
<evidence type="ECO:0000256" key="3">
    <source>
        <dbReference type="ARBA" id="ARBA00025740"/>
    </source>
</evidence>
<evidence type="ECO:0000256" key="4">
    <source>
        <dbReference type="PROSITE-ProRule" id="PRU00221"/>
    </source>
</evidence>
<accession>A0A0D7BPE3</accession>
<comment type="similarity">
    <text evidence="3">Belongs to the WD repeat PROPPIN family.</text>
</comment>
<dbReference type="AlphaFoldDB" id="A0A0D7BPE3"/>
<dbReference type="InterPro" id="IPR048720">
    <property type="entry name" value="PROPPIN"/>
</dbReference>
<dbReference type="Pfam" id="PF21032">
    <property type="entry name" value="PROPPIN"/>
    <property type="match status" value="1"/>
</dbReference>
<organism evidence="6 7">
    <name type="scientific">Cylindrobasidium torrendii FP15055 ss-10</name>
    <dbReference type="NCBI Taxonomy" id="1314674"/>
    <lineage>
        <taxon>Eukaryota</taxon>
        <taxon>Fungi</taxon>
        <taxon>Dikarya</taxon>
        <taxon>Basidiomycota</taxon>
        <taxon>Agaricomycotina</taxon>
        <taxon>Agaricomycetes</taxon>
        <taxon>Agaricomycetidae</taxon>
        <taxon>Agaricales</taxon>
        <taxon>Marasmiineae</taxon>
        <taxon>Physalacriaceae</taxon>
        <taxon>Cylindrobasidium</taxon>
    </lineage>
</organism>
<dbReference type="InterPro" id="IPR036322">
    <property type="entry name" value="WD40_repeat_dom_sf"/>
</dbReference>
<dbReference type="PROSITE" id="PS50082">
    <property type="entry name" value="WD_REPEATS_2"/>
    <property type="match status" value="1"/>
</dbReference>
<evidence type="ECO:0000313" key="6">
    <source>
        <dbReference type="EMBL" id="KIY71461.1"/>
    </source>
</evidence>
<dbReference type="Gene3D" id="2.130.10.10">
    <property type="entry name" value="YVTN repeat-like/Quinoprotein amine dehydrogenase"/>
    <property type="match status" value="1"/>
</dbReference>
<dbReference type="STRING" id="1314674.A0A0D7BPE3"/>
<dbReference type="InterPro" id="IPR001680">
    <property type="entry name" value="WD40_rpt"/>
</dbReference>
<proteinExistence type="inferred from homology"/>
<reference evidence="6 7" key="1">
    <citation type="journal article" date="2015" name="Fungal Genet. Biol.">
        <title>Evolution of novel wood decay mechanisms in Agaricales revealed by the genome sequences of Fistulina hepatica and Cylindrobasidium torrendii.</title>
        <authorList>
            <person name="Floudas D."/>
            <person name="Held B.W."/>
            <person name="Riley R."/>
            <person name="Nagy L.G."/>
            <person name="Koehler G."/>
            <person name="Ransdell A.S."/>
            <person name="Younus H."/>
            <person name="Chow J."/>
            <person name="Chiniquy J."/>
            <person name="Lipzen A."/>
            <person name="Tritt A."/>
            <person name="Sun H."/>
            <person name="Haridas S."/>
            <person name="LaButti K."/>
            <person name="Ohm R.A."/>
            <person name="Kues U."/>
            <person name="Blanchette R.A."/>
            <person name="Grigoriev I.V."/>
            <person name="Minto R.E."/>
            <person name="Hibbett D.S."/>
        </authorList>
    </citation>
    <scope>NUCLEOTIDE SEQUENCE [LARGE SCALE GENOMIC DNA]</scope>
    <source>
        <strain evidence="6 7">FP15055 ss-10</strain>
    </source>
</reference>
<dbReference type="Proteomes" id="UP000054007">
    <property type="component" value="Unassembled WGS sequence"/>
</dbReference>
<protein>
    <submittedName>
        <fullName evidence="6">Uncharacterized protein</fullName>
    </submittedName>
</protein>
<gene>
    <name evidence="6" type="ORF">CYLTODRAFT_418852</name>
</gene>
<dbReference type="InterPro" id="IPR015943">
    <property type="entry name" value="WD40/YVTN_repeat-like_dom_sf"/>
</dbReference>
<evidence type="ECO:0000256" key="2">
    <source>
        <dbReference type="ARBA" id="ARBA00022737"/>
    </source>
</evidence>
<sequence>MNFARHSISATAPVHIFDARFDADCHIFTTSTPAGFAVYQTCPLTLIRKREITNGTLATVLPLHTSSLVFLVGGGRSPKYPPNKVVIWNDHLGCEVAELEFRERVRGLACRRGWLSVALKRRVVVFEIGTTITRYGEWETCDNPKGLVAVATAAHSTLLAIPGRQIGHVQLIHLPPCRPPIPKGPPASGPPSKPPAAPTRHPVAIIAAHTTSLATLTLPPSGRLLATTSSRGTLVRIWDAYTGKLVREFRRGSDKADIFGVAFRPDEQELCVWSDKGTVHVFTLVTSGASNRQSTLSSLTNYIPLPKYFESEWSYAQYRIPTQSSHISLTATQTKISPTADVPDEERCVVGWIEGPSSDPAQPGSEYQLVALTYTGGWYRLSLPRFGNSFVSSLKSTSISSTPGSPPRLSSRPRAGSGTSIASKDKGKEREREKEKRDCLLQEFRRFGRWDGWG</sequence>
<name>A0A0D7BPE3_9AGAR</name>
<dbReference type="SUPFAM" id="SSF50978">
    <property type="entry name" value="WD40 repeat-like"/>
    <property type="match status" value="1"/>
</dbReference>
<dbReference type="SMART" id="SM00320">
    <property type="entry name" value="WD40"/>
    <property type="match status" value="2"/>
</dbReference>
<keyword evidence="1 4" id="KW-0853">WD repeat</keyword>
<feature type="region of interest" description="Disordered" evidence="5">
    <location>
        <begin position="179"/>
        <end position="199"/>
    </location>
</feature>
<feature type="compositionally biased region" description="Low complexity" evidence="5">
    <location>
        <begin position="397"/>
        <end position="418"/>
    </location>
</feature>
<feature type="region of interest" description="Disordered" evidence="5">
    <location>
        <begin position="397"/>
        <end position="436"/>
    </location>
</feature>
<dbReference type="PANTHER" id="PTHR11227">
    <property type="entry name" value="WD-REPEAT PROTEIN INTERACTING WITH PHOSPHOINOSIDES WIPI -RELATED"/>
    <property type="match status" value="1"/>
</dbReference>
<evidence type="ECO:0000313" key="7">
    <source>
        <dbReference type="Proteomes" id="UP000054007"/>
    </source>
</evidence>
<dbReference type="EMBL" id="KN880454">
    <property type="protein sequence ID" value="KIY71461.1"/>
    <property type="molecule type" value="Genomic_DNA"/>
</dbReference>
<feature type="compositionally biased region" description="Pro residues" evidence="5">
    <location>
        <begin position="179"/>
        <end position="197"/>
    </location>
</feature>
<keyword evidence="2" id="KW-0677">Repeat</keyword>
<feature type="repeat" description="WD" evidence="4">
    <location>
        <begin position="206"/>
        <end position="248"/>
    </location>
</feature>
<dbReference type="OrthoDB" id="1667587at2759"/>
<dbReference type="GO" id="GO:0005737">
    <property type="term" value="C:cytoplasm"/>
    <property type="evidence" value="ECO:0007669"/>
    <property type="project" value="UniProtKB-ARBA"/>
</dbReference>
<evidence type="ECO:0000256" key="5">
    <source>
        <dbReference type="SAM" id="MobiDB-lite"/>
    </source>
</evidence>
<evidence type="ECO:0000256" key="1">
    <source>
        <dbReference type="ARBA" id="ARBA00022574"/>
    </source>
</evidence>
<keyword evidence="7" id="KW-1185">Reference proteome</keyword>